<dbReference type="Pfam" id="PF01614">
    <property type="entry name" value="IclR_C"/>
    <property type="match status" value="1"/>
</dbReference>
<protein>
    <recommendedName>
        <fullName evidence="4">IclR-ED domain-containing protein</fullName>
    </recommendedName>
</protein>
<dbReference type="EMBL" id="JRFJ01000001">
    <property type="protein sequence ID" value="KHJ56373.1"/>
    <property type="molecule type" value="Genomic_DNA"/>
</dbReference>
<dbReference type="Gene3D" id="1.10.10.10">
    <property type="entry name" value="Winged helix-like DNA-binding domain superfamily/Winged helix DNA-binding domain"/>
    <property type="match status" value="1"/>
</dbReference>
<dbReference type="InterPro" id="IPR029016">
    <property type="entry name" value="GAF-like_dom_sf"/>
</dbReference>
<dbReference type="SUPFAM" id="SSF55781">
    <property type="entry name" value="GAF domain-like"/>
    <property type="match status" value="1"/>
</dbReference>
<sequence>MLDMLEWFGTISDAAHLSDVARALNMPKSSALLMLRVLVDRGYLQKGGDGSYSLVHLPGYHSIQAGGHGALKVFATPILEEAVHSAGETGILAAVDGHNIRLLRKCLPRQQIVCDPAIGATPRLDEDACGIAILMASEPSVIARYIEAARLTAREAHALKASVSDARKDGYVLQNSREIDGVACVAVAVPNATGTPFAAIKLAGPTGRLVANLDRVSDAAIHAAARVGELVARCRVGSSREDDAHAAWRADARTRR</sequence>
<keyword evidence="1" id="KW-0805">Transcription regulation</keyword>
<dbReference type="Gene3D" id="3.30.450.40">
    <property type="match status" value="1"/>
</dbReference>
<dbReference type="SMART" id="SM00346">
    <property type="entry name" value="HTH_ICLR"/>
    <property type="match status" value="1"/>
</dbReference>
<evidence type="ECO:0000256" key="3">
    <source>
        <dbReference type="ARBA" id="ARBA00023163"/>
    </source>
</evidence>
<dbReference type="PANTHER" id="PTHR30136:SF35">
    <property type="entry name" value="HTH-TYPE TRANSCRIPTIONAL REGULATOR RV1719"/>
    <property type="match status" value="1"/>
</dbReference>
<evidence type="ECO:0000313" key="6">
    <source>
        <dbReference type="Proteomes" id="UP000030826"/>
    </source>
</evidence>
<reference evidence="5 6" key="1">
    <citation type="submission" date="2014-09" db="EMBL/GenBank/DDBJ databases">
        <title>Isolation and characterization of Aurantimonas altamirensis ON-56566 from clinical sample following a dog bite.</title>
        <authorList>
            <person name="Eshaghi A."/>
            <person name="Li A."/>
            <person name="Shahinas D."/>
            <person name="Bahn P."/>
            <person name="Kus J.V."/>
            <person name="Patel S.N."/>
        </authorList>
    </citation>
    <scope>NUCLEOTIDE SEQUENCE [LARGE SCALE GENOMIC DNA]</scope>
    <source>
        <strain evidence="5 6">ON-56566</strain>
    </source>
</reference>
<evidence type="ECO:0000256" key="1">
    <source>
        <dbReference type="ARBA" id="ARBA00023015"/>
    </source>
</evidence>
<dbReference type="STRING" id="370622.LA66_07505"/>
<proteinExistence type="predicted"/>
<dbReference type="Proteomes" id="UP000030826">
    <property type="component" value="Unassembled WGS sequence"/>
</dbReference>
<dbReference type="InterPro" id="IPR005471">
    <property type="entry name" value="Tscrpt_reg_IclR_N"/>
</dbReference>
<comment type="caution">
    <text evidence="5">The sequence shown here is derived from an EMBL/GenBank/DDBJ whole genome shotgun (WGS) entry which is preliminary data.</text>
</comment>
<keyword evidence="3" id="KW-0804">Transcription</keyword>
<dbReference type="InterPro" id="IPR036388">
    <property type="entry name" value="WH-like_DNA-bd_sf"/>
</dbReference>
<dbReference type="GO" id="GO:0003700">
    <property type="term" value="F:DNA-binding transcription factor activity"/>
    <property type="evidence" value="ECO:0007669"/>
    <property type="project" value="TreeGrafter"/>
</dbReference>
<organism evidence="5 6">
    <name type="scientific">Aureimonas altamirensis</name>
    <dbReference type="NCBI Taxonomy" id="370622"/>
    <lineage>
        <taxon>Bacteria</taxon>
        <taxon>Pseudomonadati</taxon>
        <taxon>Pseudomonadota</taxon>
        <taxon>Alphaproteobacteria</taxon>
        <taxon>Hyphomicrobiales</taxon>
        <taxon>Aurantimonadaceae</taxon>
        <taxon>Aureimonas</taxon>
    </lineage>
</organism>
<evidence type="ECO:0000256" key="2">
    <source>
        <dbReference type="ARBA" id="ARBA00023125"/>
    </source>
</evidence>
<dbReference type="GO" id="GO:0045892">
    <property type="term" value="P:negative regulation of DNA-templated transcription"/>
    <property type="evidence" value="ECO:0007669"/>
    <property type="project" value="TreeGrafter"/>
</dbReference>
<dbReference type="SUPFAM" id="SSF46785">
    <property type="entry name" value="Winged helix' DNA-binding domain"/>
    <property type="match status" value="1"/>
</dbReference>
<dbReference type="AlphaFoldDB" id="A0A0B1Q698"/>
<dbReference type="InterPro" id="IPR036390">
    <property type="entry name" value="WH_DNA-bd_sf"/>
</dbReference>
<dbReference type="Pfam" id="PF09339">
    <property type="entry name" value="HTH_IclR"/>
    <property type="match status" value="1"/>
</dbReference>
<accession>A0A0B1Q698</accession>
<gene>
    <name evidence="5" type="ORF">LA66_07505</name>
</gene>
<dbReference type="InterPro" id="IPR014757">
    <property type="entry name" value="Tscrpt_reg_IclR_C"/>
</dbReference>
<dbReference type="GO" id="GO:0003677">
    <property type="term" value="F:DNA binding"/>
    <property type="evidence" value="ECO:0007669"/>
    <property type="project" value="UniProtKB-KW"/>
</dbReference>
<dbReference type="RefSeq" id="WP_039190096.1">
    <property type="nucleotide sequence ID" value="NZ_JRFJ01000001.1"/>
</dbReference>
<evidence type="ECO:0000259" key="4">
    <source>
        <dbReference type="PROSITE" id="PS51078"/>
    </source>
</evidence>
<name>A0A0B1Q698_9HYPH</name>
<evidence type="ECO:0000313" key="5">
    <source>
        <dbReference type="EMBL" id="KHJ56373.1"/>
    </source>
</evidence>
<feature type="domain" description="IclR-ED" evidence="4">
    <location>
        <begin position="53"/>
        <end position="237"/>
    </location>
</feature>
<dbReference type="OrthoDB" id="8357778at2"/>
<dbReference type="PANTHER" id="PTHR30136">
    <property type="entry name" value="HELIX-TURN-HELIX TRANSCRIPTIONAL REGULATOR, ICLR FAMILY"/>
    <property type="match status" value="1"/>
</dbReference>
<dbReference type="InterPro" id="IPR050707">
    <property type="entry name" value="HTH_MetabolicPath_Reg"/>
</dbReference>
<keyword evidence="2" id="KW-0238">DNA-binding</keyword>
<dbReference type="PROSITE" id="PS51078">
    <property type="entry name" value="ICLR_ED"/>
    <property type="match status" value="1"/>
</dbReference>